<gene>
    <name evidence="6" type="ORF">PLICRDRAFT_179817</name>
</gene>
<feature type="domain" description="O-methyltransferase dimerisation" evidence="5">
    <location>
        <begin position="86"/>
        <end position="157"/>
    </location>
</feature>
<dbReference type="PROSITE" id="PS51683">
    <property type="entry name" value="SAM_OMT_II"/>
    <property type="match status" value="1"/>
</dbReference>
<reference evidence="6 7" key="1">
    <citation type="submission" date="2014-06" db="EMBL/GenBank/DDBJ databases">
        <title>Evolutionary Origins and Diversification of the Mycorrhizal Mutualists.</title>
        <authorList>
            <consortium name="DOE Joint Genome Institute"/>
            <consortium name="Mycorrhizal Genomics Consortium"/>
            <person name="Kohler A."/>
            <person name="Kuo A."/>
            <person name="Nagy L.G."/>
            <person name="Floudas D."/>
            <person name="Copeland A."/>
            <person name="Barry K.W."/>
            <person name="Cichocki N."/>
            <person name="Veneault-Fourrey C."/>
            <person name="LaButti K."/>
            <person name="Lindquist E.A."/>
            <person name="Lipzen A."/>
            <person name="Lundell T."/>
            <person name="Morin E."/>
            <person name="Murat C."/>
            <person name="Riley R."/>
            <person name="Ohm R."/>
            <person name="Sun H."/>
            <person name="Tunlid A."/>
            <person name="Henrissat B."/>
            <person name="Grigoriev I.V."/>
            <person name="Hibbett D.S."/>
            <person name="Martin F."/>
        </authorList>
    </citation>
    <scope>NUCLEOTIDE SEQUENCE [LARGE SCALE GENOMIC DNA]</scope>
    <source>
        <strain evidence="6 7">FD-325 SS-3</strain>
    </source>
</reference>
<keyword evidence="1" id="KW-0489">Methyltransferase</keyword>
<dbReference type="InterPro" id="IPR036388">
    <property type="entry name" value="WH-like_DNA-bd_sf"/>
</dbReference>
<accession>A0A0C9SQX7</accession>
<dbReference type="Pfam" id="PF08100">
    <property type="entry name" value="Dimerisation"/>
    <property type="match status" value="1"/>
</dbReference>
<dbReference type="HOGENOM" id="CLU_005533_0_1_1"/>
<evidence type="ECO:0000256" key="3">
    <source>
        <dbReference type="ARBA" id="ARBA00022691"/>
    </source>
</evidence>
<feature type="domain" description="O-methyltransferase C-terminal" evidence="4">
    <location>
        <begin position="213"/>
        <end position="374"/>
    </location>
</feature>
<dbReference type="InterPro" id="IPR001077">
    <property type="entry name" value="COMT_C"/>
</dbReference>
<evidence type="ECO:0000313" key="6">
    <source>
        <dbReference type="EMBL" id="KII84142.1"/>
    </source>
</evidence>
<dbReference type="SUPFAM" id="SSF46785">
    <property type="entry name" value="Winged helix' DNA-binding domain"/>
    <property type="match status" value="1"/>
</dbReference>
<dbReference type="AlphaFoldDB" id="A0A0C9SQX7"/>
<evidence type="ECO:0000313" key="7">
    <source>
        <dbReference type="Proteomes" id="UP000053263"/>
    </source>
</evidence>
<dbReference type="PANTHER" id="PTHR43712">
    <property type="entry name" value="PUTATIVE (AFU_ORTHOLOGUE AFUA_4G14580)-RELATED"/>
    <property type="match status" value="1"/>
</dbReference>
<dbReference type="InterPro" id="IPR016461">
    <property type="entry name" value="COMT-like"/>
</dbReference>
<protein>
    <recommendedName>
        <fullName evidence="8">S-adenosyl-L-methionine-dependent methyltransferase</fullName>
    </recommendedName>
</protein>
<dbReference type="Pfam" id="PF00891">
    <property type="entry name" value="Methyltransf_2"/>
    <property type="match status" value="1"/>
</dbReference>
<dbReference type="InterPro" id="IPR012967">
    <property type="entry name" value="COMT_dimerisation"/>
</dbReference>
<dbReference type="Gene3D" id="1.10.10.10">
    <property type="entry name" value="Winged helix-like DNA-binding domain superfamily/Winged helix DNA-binding domain"/>
    <property type="match status" value="1"/>
</dbReference>
<dbReference type="Gene3D" id="3.40.50.150">
    <property type="entry name" value="Vaccinia Virus protein VP39"/>
    <property type="match status" value="1"/>
</dbReference>
<evidence type="ECO:0000259" key="5">
    <source>
        <dbReference type="Pfam" id="PF08100"/>
    </source>
</evidence>
<evidence type="ECO:0000256" key="2">
    <source>
        <dbReference type="ARBA" id="ARBA00022679"/>
    </source>
</evidence>
<evidence type="ECO:0000259" key="4">
    <source>
        <dbReference type="Pfam" id="PF00891"/>
    </source>
</evidence>
<evidence type="ECO:0008006" key="8">
    <source>
        <dbReference type="Google" id="ProtNLM"/>
    </source>
</evidence>
<dbReference type="InterPro" id="IPR036390">
    <property type="entry name" value="WH_DNA-bd_sf"/>
</dbReference>
<keyword evidence="3" id="KW-0949">S-adenosyl-L-methionine</keyword>
<keyword evidence="2" id="KW-0808">Transferase</keyword>
<proteinExistence type="predicted"/>
<dbReference type="SUPFAM" id="SSF53335">
    <property type="entry name" value="S-adenosyl-L-methionine-dependent methyltransferases"/>
    <property type="match status" value="1"/>
</dbReference>
<evidence type="ECO:0000256" key="1">
    <source>
        <dbReference type="ARBA" id="ARBA00022603"/>
    </source>
</evidence>
<sequence>MASSDPRAQIDALLALINSSAQQAMAYYENSGAGIPTLNDPHPNDDKVDSLPFRKSIQTLEGAFEQLRCTLASPMHVMTNRSMGHFEIACLRVAVHNHIADILKKKPDGMHISELSKETGIESKKLSRILTLLATKHCFREVAPDVFANTRLSRMLSADGHPSLVELETVELCIGTIYLQDTLEDPDYGASYEPSKAPFAYITYKDQEEKGDLFTFLGAHPKRSEMFNRSMIDYQFVTMSSLVVTGFPWKDLPAGTTVCDVGGGIGILHLKLAKAYPHLQLTLQDQAHVLEEAPPIWKTECPQALAEDRIKFVPINFFTQSPVAGQDIYFLGNIIHDWPDEDSLKILRGVRKVMTPDTRLLIQDIVLQRVYQDEASSAARFTAKAPYPLLPNYGAGNIRAYNMDINLMCCLNAQERKLDEWIALGARAGLELRKAWDVAEHGLLEFRISELDDNFTMSSISTS</sequence>
<dbReference type="Proteomes" id="UP000053263">
    <property type="component" value="Unassembled WGS sequence"/>
</dbReference>
<keyword evidence="7" id="KW-1185">Reference proteome</keyword>
<name>A0A0C9SQX7_PLICR</name>
<dbReference type="GO" id="GO:0008171">
    <property type="term" value="F:O-methyltransferase activity"/>
    <property type="evidence" value="ECO:0007669"/>
    <property type="project" value="InterPro"/>
</dbReference>
<dbReference type="EMBL" id="KN832572">
    <property type="protein sequence ID" value="KII84142.1"/>
    <property type="molecule type" value="Genomic_DNA"/>
</dbReference>
<dbReference type="GO" id="GO:0032259">
    <property type="term" value="P:methylation"/>
    <property type="evidence" value="ECO:0007669"/>
    <property type="project" value="UniProtKB-KW"/>
</dbReference>
<dbReference type="PANTHER" id="PTHR43712:SF2">
    <property type="entry name" value="O-METHYLTRANSFERASE CICE"/>
    <property type="match status" value="1"/>
</dbReference>
<dbReference type="GO" id="GO:0046983">
    <property type="term" value="F:protein dimerization activity"/>
    <property type="evidence" value="ECO:0007669"/>
    <property type="project" value="InterPro"/>
</dbReference>
<dbReference type="InterPro" id="IPR029063">
    <property type="entry name" value="SAM-dependent_MTases_sf"/>
</dbReference>
<organism evidence="6 7">
    <name type="scientific">Plicaturopsis crispa FD-325 SS-3</name>
    <dbReference type="NCBI Taxonomy" id="944288"/>
    <lineage>
        <taxon>Eukaryota</taxon>
        <taxon>Fungi</taxon>
        <taxon>Dikarya</taxon>
        <taxon>Basidiomycota</taxon>
        <taxon>Agaricomycotina</taxon>
        <taxon>Agaricomycetes</taxon>
        <taxon>Agaricomycetidae</taxon>
        <taxon>Amylocorticiales</taxon>
        <taxon>Amylocorticiaceae</taxon>
        <taxon>Plicatura</taxon>
        <taxon>Plicaturopsis crispa</taxon>
    </lineage>
</organism>
<dbReference type="OrthoDB" id="1606438at2759"/>